<evidence type="ECO:0000313" key="2">
    <source>
        <dbReference type="EMBL" id="QSX34680.1"/>
    </source>
</evidence>
<keyword evidence="1" id="KW-0472">Membrane</keyword>
<organism evidence="2 3">
    <name type="scientific">Shewanella avicenniae</name>
    <dbReference type="NCBI Taxonomy" id="2814294"/>
    <lineage>
        <taxon>Bacteria</taxon>
        <taxon>Pseudomonadati</taxon>
        <taxon>Pseudomonadota</taxon>
        <taxon>Gammaproteobacteria</taxon>
        <taxon>Alteromonadales</taxon>
        <taxon>Shewanellaceae</taxon>
        <taxon>Shewanella</taxon>
    </lineage>
</organism>
<evidence type="ECO:0000313" key="3">
    <source>
        <dbReference type="Proteomes" id="UP000662770"/>
    </source>
</evidence>
<sequence>MTFAMPKRLLLLSIIYSIAAMLGLVSGKAVVPALLLLFLVLSIFARQQATGWILRGLAILALLALSLMPYLLEQNPPLAEQWQQWLNNSPLAALPNWLLFSLSGIVAMLQLWLLFTPKVGRWFQRKNNFNIMN</sequence>
<feature type="transmembrane region" description="Helical" evidence="1">
    <location>
        <begin position="92"/>
        <end position="115"/>
    </location>
</feature>
<feature type="transmembrane region" description="Helical" evidence="1">
    <location>
        <begin position="29"/>
        <end position="45"/>
    </location>
</feature>
<name>A0ABX7QUT5_9GAMM</name>
<keyword evidence="1" id="KW-1133">Transmembrane helix</keyword>
<feature type="transmembrane region" description="Helical" evidence="1">
    <location>
        <begin position="52"/>
        <end position="72"/>
    </location>
</feature>
<protein>
    <submittedName>
        <fullName evidence="2">Uncharacterized protein</fullName>
    </submittedName>
</protein>
<keyword evidence="1" id="KW-0812">Transmembrane</keyword>
<proteinExistence type="predicted"/>
<gene>
    <name evidence="2" type="ORF">JYB87_05435</name>
</gene>
<dbReference type="EMBL" id="CP071503">
    <property type="protein sequence ID" value="QSX34680.1"/>
    <property type="molecule type" value="Genomic_DNA"/>
</dbReference>
<dbReference type="RefSeq" id="WP_207355878.1">
    <property type="nucleotide sequence ID" value="NZ_CP071503.1"/>
</dbReference>
<reference evidence="2 3" key="1">
    <citation type="submission" date="2021-03" db="EMBL/GenBank/DDBJ databases">
        <title>Novel species identification of genus Shewanella.</title>
        <authorList>
            <person name="Liu G."/>
            <person name="Zhang Q."/>
        </authorList>
    </citation>
    <scope>NUCLEOTIDE SEQUENCE [LARGE SCALE GENOMIC DNA]</scope>
    <source>
        <strain evidence="2 3">FJAT-51800</strain>
    </source>
</reference>
<dbReference type="Proteomes" id="UP000662770">
    <property type="component" value="Chromosome"/>
</dbReference>
<keyword evidence="3" id="KW-1185">Reference proteome</keyword>
<accession>A0ABX7QUT5</accession>
<evidence type="ECO:0000256" key="1">
    <source>
        <dbReference type="SAM" id="Phobius"/>
    </source>
</evidence>